<dbReference type="PROSITE" id="PS00375">
    <property type="entry name" value="UDPGT"/>
    <property type="match status" value="1"/>
</dbReference>
<comment type="similarity">
    <text evidence="1 4">Belongs to the UDP-glycosyltransferase family.</text>
</comment>
<keyword evidence="6" id="KW-1185">Reference proteome</keyword>
<dbReference type="Proteomes" id="UP000515124">
    <property type="component" value="Unplaced"/>
</dbReference>
<dbReference type="PANTHER" id="PTHR48047">
    <property type="entry name" value="GLYCOSYLTRANSFERASE"/>
    <property type="match status" value="1"/>
</dbReference>
<dbReference type="GeneID" id="110761949"/>
<evidence type="ECO:0000256" key="5">
    <source>
        <dbReference type="RuleBase" id="RU362057"/>
    </source>
</evidence>
<keyword evidence="2 4" id="KW-0328">Glycosyltransferase</keyword>
<dbReference type="GO" id="GO:0035251">
    <property type="term" value="F:UDP-glucosyltransferase activity"/>
    <property type="evidence" value="ECO:0007669"/>
    <property type="project" value="TreeGrafter"/>
</dbReference>
<evidence type="ECO:0000256" key="3">
    <source>
        <dbReference type="ARBA" id="ARBA00022679"/>
    </source>
</evidence>
<dbReference type="Pfam" id="PF00201">
    <property type="entry name" value="UDPGT"/>
    <property type="match status" value="1"/>
</dbReference>
<evidence type="ECO:0000313" key="6">
    <source>
        <dbReference type="Proteomes" id="UP000515124"/>
    </source>
</evidence>
<dbReference type="SUPFAM" id="SSF53756">
    <property type="entry name" value="UDP-Glycosyltransferase/glycogen phosphorylase"/>
    <property type="match status" value="1"/>
</dbReference>
<dbReference type="CDD" id="cd03784">
    <property type="entry name" value="GT1_Gtf-like"/>
    <property type="match status" value="1"/>
</dbReference>
<evidence type="ECO:0000256" key="4">
    <source>
        <dbReference type="RuleBase" id="RU003718"/>
    </source>
</evidence>
<organism evidence="6 7">
    <name type="scientific">Prunus avium</name>
    <name type="common">Cherry</name>
    <name type="synonym">Cerasus avium</name>
    <dbReference type="NCBI Taxonomy" id="42229"/>
    <lineage>
        <taxon>Eukaryota</taxon>
        <taxon>Viridiplantae</taxon>
        <taxon>Streptophyta</taxon>
        <taxon>Embryophyta</taxon>
        <taxon>Tracheophyta</taxon>
        <taxon>Spermatophyta</taxon>
        <taxon>Magnoliopsida</taxon>
        <taxon>eudicotyledons</taxon>
        <taxon>Gunneridae</taxon>
        <taxon>Pentapetalae</taxon>
        <taxon>rosids</taxon>
        <taxon>fabids</taxon>
        <taxon>Rosales</taxon>
        <taxon>Rosaceae</taxon>
        <taxon>Amygdaloideae</taxon>
        <taxon>Amygdaleae</taxon>
        <taxon>Prunus</taxon>
    </lineage>
</organism>
<proteinExistence type="inferred from homology"/>
<evidence type="ECO:0000313" key="7">
    <source>
        <dbReference type="RefSeq" id="XP_021820259.1"/>
    </source>
</evidence>
<evidence type="ECO:0000256" key="1">
    <source>
        <dbReference type="ARBA" id="ARBA00009995"/>
    </source>
</evidence>
<sequence length="481" mass="53932">MATSNSQHEGHVVLFPFMSKGHTIPLLHLSRLFLARGLRVTIITTPANRPFIDQSLADTSSAAATVVDIPFPQDTVPGIPVGIESTDKLPSLDLFFPFTISTEHMQPDFERALQTLPRVSFLVSDSATKFGFPRFVFYGFANFPMAVGTLVAENRLLEGPESDTELITVTQFPWIKITKKDFHESFRDSSTDAAQHEAFEFNMRSVVATVRSFGMIVNSFYELEPVFTDYWNTECGPRAWCVGPLLQLSQDDDINSTNDEDDDKPMWIEWLDQKLEEGSWVLYIAFGSQAELSAEQLQEVAKGLENSNVNFLWVVKKKSGATASDGLTKEFEERVKGRGMVVKEWVDQRRILMHGSVQGFLSHCGWNSVLESICAGVPILAWPMMAEQHLNARFVVEEMKVGRRVETCDGSVVKGFVKSEELEKMVKELMEGDKGEEVRKKVKEFADLASKAVKEGGSSWRSLQSLIDETIGNKEEKSMSS</sequence>
<gene>
    <name evidence="7" type="primary">LOC110761949</name>
</gene>
<dbReference type="Gene3D" id="3.40.50.2000">
    <property type="entry name" value="Glycogen Phosphorylase B"/>
    <property type="match status" value="2"/>
</dbReference>
<dbReference type="FunFam" id="3.40.50.2000:FF:000107">
    <property type="entry name" value="Glycosyltransferase"/>
    <property type="match status" value="1"/>
</dbReference>
<dbReference type="PANTHER" id="PTHR48047:SF51">
    <property type="entry name" value="GLYCOSYLTRANSFERASE"/>
    <property type="match status" value="1"/>
</dbReference>
<dbReference type="KEGG" id="pavi:110761949"/>
<dbReference type="AlphaFoldDB" id="A0A6P5SVD8"/>
<keyword evidence="3 4" id="KW-0808">Transferase</keyword>
<accession>A0A6P5SVD8</accession>
<dbReference type="InterPro" id="IPR035595">
    <property type="entry name" value="UDP_glycos_trans_CS"/>
</dbReference>
<name>A0A6P5SVD8_PRUAV</name>
<dbReference type="EC" id="2.4.1.-" evidence="5"/>
<reference evidence="7" key="1">
    <citation type="submission" date="2025-08" db="UniProtKB">
        <authorList>
            <consortium name="RefSeq"/>
        </authorList>
    </citation>
    <scope>IDENTIFICATION</scope>
</reference>
<evidence type="ECO:0000256" key="2">
    <source>
        <dbReference type="ARBA" id="ARBA00022676"/>
    </source>
</evidence>
<protein>
    <recommendedName>
        <fullName evidence="5">Glycosyltransferase</fullName>
        <ecNumber evidence="5">2.4.1.-</ecNumber>
    </recommendedName>
</protein>
<dbReference type="RefSeq" id="XP_021820259.1">
    <property type="nucleotide sequence ID" value="XM_021964567.1"/>
</dbReference>
<dbReference type="InterPro" id="IPR002213">
    <property type="entry name" value="UDP_glucos_trans"/>
</dbReference>